<dbReference type="InterPro" id="IPR036259">
    <property type="entry name" value="MFS_trans_sf"/>
</dbReference>
<evidence type="ECO:0000256" key="1">
    <source>
        <dbReference type="ARBA" id="ARBA00022692"/>
    </source>
</evidence>
<dbReference type="Proteomes" id="UP000274556">
    <property type="component" value="Unassembled WGS sequence"/>
</dbReference>
<dbReference type="InterPro" id="IPR050327">
    <property type="entry name" value="Proton-linked_MCT"/>
</dbReference>
<accession>A0A495VFN1</accession>
<dbReference type="Gene3D" id="1.20.1250.20">
    <property type="entry name" value="MFS general substrate transporter like domains"/>
    <property type="match status" value="2"/>
</dbReference>
<protein>
    <submittedName>
        <fullName evidence="6">OFA family oxalate/formate antiporter-like MFS transporter</fullName>
    </submittedName>
</protein>
<dbReference type="OrthoDB" id="9793415at2"/>
<feature type="domain" description="Major facilitator superfamily (MFS) profile" evidence="5">
    <location>
        <begin position="8"/>
        <end position="458"/>
    </location>
</feature>
<evidence type="ECO:0000313" key="6">
    <source>
        <dbReference type="EMBL" id="RKT47640.1"/>
    </source>
</evidence>
<dbReference type="PROSITE" id="PS50850">
    <property type="entry name" value="MFS"/>
    <property type="match status" value="1"/>
</dbReference>
<dbReference type="PANTHER" id="PTHR11360">
    <property type="entry name" value="MONOCARBOXYLATE TRANSPORTER"/>
    <property type="match status" value="1"/>
</dbReference>
<feature type="transmembrane region" description="Helical" evidence="4">
    <location>
        <begin position="324"/>
        <end position="342"/>
    </location>
</feature>
<dbReference type="CDD" id="cd17353">
    <property type="entry name" value="MFS_OFA_like"/>
    <property type="match status" value="1"/>
</dbReference>
<dbReference type="RefSeq" id="WP_120799577.1">
    <property type="nucleotide sequence ID" value="NZ_RBXL01000001.1"/>
</dbReference>
<keyword evidence="7" id="KW-1185">Reference proteome</keyword>
<feature type="transmembrane region" description="Helical" evidence="4">
    <location>
        <begin position="381"/>
        <end position="401"/>
    </location>
</feature>
<keyword evidence="3 4" id="KW-0472">Membrane</keyword>
<feature type="transmembrane region" description="Helical" evidence="4">
    <location>
        <begin position="48"/>
        <end position="66"/>
    </location>
</feature>
<comment type="caution">
    <text evidence="6">The sequence shown here is derived from an EMBL/GenBank/DDBJ whole genome shotgun (WGS) entry which is preliminary data.</text>
</comment>
<evidence type="ECO:0000256" key="4">
    <source>
        <dbReference type="SAM" id="Phobius"/>
    </source>
</evidence>
<name>A0A495VFN1_9GAMM</name>
<evidence type="ECO:0000259" key="5">
    <source>
        <dbReference type="PROSITE" id="PS50850"/>
    </source>
</evidence>
<dbReference type="SUPFAM" id="SSF103473">
    <property type="entry name" value="MFS general substrate transporter"/>
    <property type="match status" value="1"/>
</dbReference>
<dbReference type="Pfam" id="PF07690">
    <property type="entry name" value="MFS_1"/>
    <property type="match status" value="2"/>
</dbReference>
<feature type="transmembrane region" description="Helical" evidence="4">
    <location>
        <begin position="78"/>
        <end position="99"/>
    </location>
</feature>
<dbReference type="EMBL" id="RBXL01000001">
    <property type="protein sequence ID" value="RKT47640.1"/>
    <property type="molecule type" value="Genomic_DNA"/>
</dbReference>
<feature type="transmembrane region" description="Helical" evidence="4">
    <location>
        <begin position="243"/>
        <end position="266"/>
    </location>
</feature>
<evidence type="ECO:0000313" key="7">
    <source>
        <dbReference type="Proteomes" id="UP000274556"/>
    </source>
</evidence>
<evidence type="ECO:0000256" key="2">
    <source>
        <dbReference type="ARBA" id="ARBA00022989"/>
    </source>
</evidence>
<feature type="transmembrane region" description="Helical" evidence="4">
    <location>
        <begin position="432"/>
        <end position="453"/>
    </location>
</feature>
<feature type="transmembrane region" description="Helical" evidence="4">
    <location>
        <begin position="348"/>
        <end position="369"/>
    </location>
</feature>
<proteinExistence type="predicted"/>
<sequence length="484" mass="50998">MRDVRTYNRWLVVAGALIVQVSLGAVYIWSVFQTPLLGIFPGWSEAQVTLPAQIVIATFALAVIFGGQVQDRLGPRGVGTIGGVVLGTGLILAGMTGNFSEEVALYWLVGTYAVLGGIGIGMAYVCPIATCVKWFPDRRGLITGLAVAGFGAGAFFFAPLARALITGGSYQLFGIGLFPLPQAGVFGTFTVLGCIFLVAVVLGAQLLRNPPAGYCPPGWTPPAPAAGAVHAEFSPREMLRTPVFWVLWVTYLAGSTAGLMIIMKAAPIWQSFSLATVAEIPVHHEHFVAVSSAAAMAVAVLAIFNAAGRILWGRVSDTFGRERTLMLMFILCGLLLLGLDSMRTYPLYLLGVSMIALCFGGYLALYPAMAADYFGTRNIGVNYGLLFTAYGAGGLLGPHLAASLMHDAGGIEYQVRDATDTLATQLFQLGEYHTAFLVGGVICLAAAALTLAVRMPHAPLADPARCGGMRPTMIQHVGQGSETA</sequence>
<keyword evidence="2 4" id="KW-1133">Transmembrane helix</keyword>
<feature type="transmembrane region" description="Helical" evidence="4">
    <location>
        <begin position="185"/>
        <end position="204"/>
    </location>
</feature>
<dbReference type="AlphaFoldDB" id="A0A495VFN1"/>
<keyword evidence="1 4" id="KW-0812">Transmembrane</keyword>
<organism evidence="6 7">
    <name type="scientific">Thiocapsa rosea</name>
    <dbReference type="NCBI Taxonomy" id="69360"/>
    <lineage>
        <taxon>Bacteria</taxon>
        <taxon>Pseudomonadati</taxon>
        <taxon>Pseudomonadota</taxon>
        <taxon>Gammaproteobacteria</taxon>
        <taxon>Chromatiales</taxon>
        <taxon>Chromatiaceae</taxon>
        <taxon>Thiocapsa</taxon>
    </lineage>
</organism>
<dbReference type="InterPro" id="IPR011701">
    <property type="entry name" value="MFS"/>
</dbReference>
<reference evidence="6 7" key="1">
    <citation type="submission" date="2018-10" db="EMBL/GenBank/DDBJ databases">
        <title>Genomic Encyclopedia of Archaeal and Bacterial Type Strains, Phase II (KMG-II): from individual species to whole genera.</title>
        <authorList>
            <person name="Goeker M."/>
        </authorList>
    </citation>
    <scope>NUCLEOTIDE SEQUENCE [LARGE SCALE GENOMIC DNA]</scope>
    <source>
        <strain evidence="6 7">DSM 235</strain>
    </source>
</reference>
<dbReference type="InterPro" id="IPR020846">
    <property type="entry name" value="MFS_dom"/>
</dbReference>
<evidence type="ECO:0000256" key="3">
    <source>
        <dbReference type="ARBA" id="ARBA00023136"/>
    </source>
</evidence>
<feature type="transmembrane region" description="Helical" evidence="4">
    <location>
        <begin position="7"/>
        <end position="28"/>
    </location>
</feature>
<gene>
    <name evidence="6" type="ORF">BDD21_5244</name>
</gene>
<feature type="transmembrane region" description="Helical" evidence="4">
    <location>
        <begin position="105"/>
        <end position="129"/>
    </location>
</feature>
<feature type="transmembrane region" description="Helical" evidence="4">
    <location>
        <begin position="286"/>
        <end position="312"/>
    </location>
</feature>
<dbReference type="GO" id="GO:0022857">
    <property type="term" value="F:transmembrane transporter activity"/>
    <property type="evidence" value="ECO:0007669"/>
    <property type="project" value="InterPro"/>
</dbReference>
<feature type="transmembrane region" description="Helical" evidence="4">
    <location>
        <begin position="141"/>
        <end position="165"/>
    </location>
</feature>